<organism evidence="1 2">
    <name type="scientific">Filimonas lacunae</name>
    <dbReference type="NCBI Taxonomy" id="477680"/>
    <lineage>
        <taxon>Bacteria</taxon>
        <taxon>Pseudomonadati</taxon>
        <taxon>Bacteroidota</taxon>
        <taxon>Chitinophagia</taxon>
        <taxon>Chitinophagales</taxon>
        <taxon>Chitinophagaceae</taxon>
        <taxon>Filimonas</taxon>
    </lineage>
</organism>
<name>A0A1N7RF76_9BACT</name>
<dbReference type="EMBL" id="FTOR01000013">
    <property type="protein sequence ID" value="SIT33634.1"/>
    <property type="molecule type" value="Genomic_DNA"/>
</dbReference>
<evidence type="ECO:0000313" key="1">
    <source>
        <dbReference type="EMBL" id="SIT33634.1"/>
    </source>
</evidence>
<dbReference type="Proteomes" id="UP000186917">
    <property type="component" value="Unassembled WGS sequence"/>
</dbReference>
<sequence>MINATRCDTEFLKAVKEVGVPPNVFRDQQLN</sequence>
<accession>A0A1N7RF76</accession>
<reference evidence="2" key="1">
    <citation type="submission" date="2017-01" db="EMBL/GenBank/DDBJ databases">
        <authorList>
            <person name="Varghese N."/>
            <person name="Submissions S."/>
        </authorList>
    </citation>
    <scope>NUCLEOTIDE SEQUENCE [LARGE SCALE GENOMIC DNA]</scope>
    <source>
        <strain evidence="2">DSM 21054</strain>
    </source>
</reference>
<gene>
    <name evidence="1" type="ORF">SAMN05421788_11325</name>
</gene>
<dbReference type="AlphaFoldDB" id="A0A1N7RF76"/>
<protein>
    <submittedName>
        <fullName evidence="1">Uncharacterized protein</fullName>
    </submittedName>
</protein>
<proteinExistence type="predicted"/>
<evidence type="ECO:0000313" key="2">
    <source>
        <dbReference type="Proteomes" id="UP000186917"/>
    </source>
</evidence>
<keyword evidence="2" id="KW-1185">Reference proteome</keyword>